<keyword evidence="1" id="KW-0229">DNA integration</keyword>
<dbReference type="InterPro" id="IPR011010">
    <property type="entry name" value="DNA_brk_join_enz"/>
</dbReference>
<dbReference type="InterPro" id="IPR013762">
    <property type="entry name" value="Integrase-like_cat_sf"/>
</dbReference>
<dbReference type="OrthoDB" id="6388170at2"/>
<comment type="caution">
    <text evidence="4">The sequence shown here is derived from an EMBL/GenBank/DDBJ whole genome shotgun (WGS) entry which is preliminary data.</text>
</comment>
<organism evidence="4 5">
    <name type="scientific">Bradyrhizobium ivorense</name>
    <dbReference type="NCBI Taxonomy" id="2511166"/>
    <lineage>
        <taxon>Bacteria</taxon>
        <taxon>Pseudomonadati</taxon>
        <taxon>Pseudomonadota</taxon>
        <taxon>Alphaproteobacteria</taxon>
        <taxon>Hyphomicrobiales</taxon>
        <taxon>Nitrobacteraceae</taxon>
        <taxon>Bradyrhizobium</taxon>
    </lineage>
</organism>
<dbReference type="SUPFAM" id="SSF56349">
    <property type="entry name" value="DNA breaking-rejoining enzymes"/>
    <property type="match status" value="1"/>
</dbReference>
<dbReference type="PANTHER" id="PTHR30349:SF94">
    <property type="entry name" value="INTEGRASE_RECOMBINASE HI_1414-RELATED"/>
    <property type="match status" value="1"/>
</dbReference>
<accession>A0A508TEC5</accession>
<dbReference type="Gene3D" id="1.10.443.10">
    <property type="entry name" value="Intergrase catalytic core"/>
    <property type="match status" value="1"/>
</dbReference>
<dbReference type="InterPro" id="IPR050090">
    <property type="entry name" value="Tyrosine_recombinase_XerCD"/>
</dbReference>
<feature type="domain" description="Tyr recombinase" evidence="3">
    <location>
        <begin position="169"/>
        <end position="348"/>
    </location>
</feature>
<keyword evidence="2" id="KW-0233">DNA recombination</keyword>
<evidence type="ECO:0000259" key="3">
    <source>
        <dbReference type="PROSITE" id="PS51898"/>
    </source>
</evidence>
<dbReference type="GO" id="GO:0006310">
    <property type="term" value="P:DNA recombination"/>
    <property type="evidence" value="ECO:0007669"/>
    <property type="project" value="UniProtKB-KW"/>
</dbReference>
<dbReference type="InterPro" id="IPR002104">
    <property type="entry name" value="Integrase_catalytic"/>
</dbReference>
<dbReference type="PROSITE" id="PS51898">
    <property type="entry name" value="TYR_RECOMBINASE"/>
    <property type="match status" value="1"/>
</dbReference>
<dbReference type="Pfam" id="PF00589">
    <property type="entry name" value="Phage_integrase"/>
    <property type="match status" value="1"/>
</dbReference>
<dbReference type="Proteomes" id="UP000328092">
    <property type="component" value="Unassembled WGS sequence"/>
</dbReference>
<evidence type="ECO:0000313" key="4">
    <source>
        <dbReference type="EMBL" id="VIO72676.1"/>
    </source>
</evidence>
<dbReference type="GO" id="GO:0015074">
    <property type="term" value="P:DNA integration"/>
    <property type="evidence" value="ECO:0007669"/>
    <property type="project" value="UniProtKB-KW"/>
</dbReference>
<evidence type="ECO:0000313" key="5">
    <source>
        <dbReference type="Proteomes" id="UP000328092"/>
    </source>
</evidence>
<proteinExistence type="predicted"/>
<dbReference type="RefSeq" id="WP_139861516.1">
    <property type="nucleotide sequence ID" value="NZ_CAADFC020000016.1"/>
</dbReference>
<dbReference type="EMBL" id="CAADFC020000016">
    <property type="protein sequence ID" value="VIO72676.1"/>
    <property type="molecule type" value="Genomic_DNA"/>
</dbReference>
<sequence length="364" mass="41873">MASFTQLPSGNWRVQVRRKNRYVAETFRRRKDGEEWALDIERNIDRNRSPKARAAVKAKTFGDIIDLHIGDMHDVGRPPRRSKAAVLEALKEDLGSTKLPRLDRERLIEYGRKRAKQGAGPATLAIDMSFIRTVATHAAAVHGIEVSAEEVRLARFALRHLGLVGKSDERDRRPTQDELDELIEYFETNPRQVIPMGRIVRYAVATAMRQEEICRPAWPHVNMKTRIVTIIDRKDPRKKDGNDQKVPLLNLTGYDAWEITLQQHIITRGQGRVFPYNHRSVSKAFARGCEELKIEDLHFHDLRHEGTSRLFEAGLPIEKVALVTGHKDWRTLRRYTKLKPEELHKLQTAPQPTLEEFIKTLAAS</sequence>
<evidence type="ECO:0000256" key="2">
    <source>
        <dbReference type="ARBA" id="ARBA00023172"/>
    </source>
</evidence>
<keyword evidence="5" id="KW-1185">Reference proteome</keyword>
<dbReference type="AlphaFoldDB" id="A0A508TEC5"/>
<dbReference type="PANTHER" id="PTHR30349">
    <property type="entry name" value="PHAGE INTEGRASE-RELATED"/>
    <property type="match status" value="1"/>
</dbReference>
<name>A0A508TEC5_9BRAD</name>
<evidence type="ECO:0000256" key="1">
    <source>
        <dbReference type="ARBA" id="ARBA00022908"/>
    </source>
</evidence>
<protein>
    <submittedName>
        <fullName evidence="4">Tyrosine recombinase XerC</fullName>
    </submittedName>
</protein>
<dbReference type="GO" id="GO:0003677">
    <property type="term" value="F:DNA binding"/>
    <property type="evidence" value="ECO:0007669"/>
    <property type="project" value="InterPro"/>
</dbReference>
<dbReference type="CDD" id="cd00796">
    <property type="entry name" value="INT_Rci_Hp1_C"/>
    <property type="match status" value="1"/>
</dbReference>
<gene>
    <name evidence="4" type="primary">xerC_4</name>
    <name evidence="4" type="ORF">CI1B_43220</name>
</gene>
<reference evidence="4" key="1">
    <citation type="submission" date="2019-02" db="EMBL/GenBank/DDBJ databases">
        <authorList>
            <person name="Pothier F.J."/>
        </authorList>
    </citation>
    <scope>NUCLEOTIDE SEQUENCE</scope>
    <source>
        <strain evidence="4">CI-1B</strain>
    </source>
</reference>